<dbReference type="InterPro" id="IPR012660">
    <property type="entry name" value="YiiD_C"/>
</dbReference>
<evidence type="ECO:0000313" key="2">
    <source>
        <dbReference type="EMBL" id="MBB3330399.1"/>
    </source>
</evidence>
<dbReference type="RefSeq" id="WP_183330513.1">
    <property type="nucleotide sequence ID" value="NZ_JACHZF010000007.1"/>
</dbReference>
<dbReference type="AlphaFoldDB" id="A0A7W5K1V8"/>
<sequence length="167" mass="18443">MREIGIPHPRLPLPAPGQDDDPARFLAWLGEAIPLVGHLGIRRMTRDDRELTWELELTPSLNDKGTAFGGALTAQATLLGWCWTTLWLRRHSLARDVVVAEASQRFLAPVTGDYRMVCFPEREEGPVSLAEQLAARGRGRIALVQQLWCGDTLCLEARGDYAVLGGS</sequence>
<dbReference type="Proteomes" id="UP000553442">
    <property type="component" value="Unassembled WGS sequence"/>
</dbReference>
<dbReference type="Pfam" id="PF09500">
    <property type="entry name" value="YiiD_C"/>
    <property type="match status" value="1"/>
</dbReference>
<dbReference type="Gene3D" id="3.10.129.10">
    <property type="entry name" value="Hotdog Thioesterase"/>
    <property type="match status" value="1"/>
</dbReference>
<evidence type="ECO:0000313" key="3">
    <source>
        <dbReference type="Proteomes" id="UP000553442"/>
    </source>
</evidence>
<reference evidence="2 3" key="1">
    <citation type="submission" date="2020-08" db="EMBL/GenBank/DDBJ databases">
        <title>Genomic Encyclopedia of Archaeal and Bacterial Type Strains, Phase II (KMG-II): from individual species to whole genera.</title>
        <authorList>
            <person name="Goeker M."/>
        </authorList>
    </citation>
    <scope>NUCLEOTIDE SEQUENCE [LARGE SCALE GENOMIC DNA]</scope>
    <source>
        <strain evidence="2 3">5AG</strain>
    </source>
</reference>
<gene>
    <name evidence="2" type="ORF">BDK63_001256</name>
</gene>
<dbReference type="EMBL" id="JACHZF010000007">
    <property type="protein sequence ID" value="MBB3330399.1"/>
    <property type="molecule type" value="Genomic_DNA"/>
</dbReference>
<feature type="domain" description="Thioesterase putative" evidence="1">
    <location>
        <begin position="29"/>
        <end position="164"/>
    </location>
</feature>
<keyword evidence="3" id="KW-1185">Reference proteome</keyword>
<protein>
    <submittedName>
        <fullName evidence="2">Thioesterase domain-containing protein</fullName>
    </submittedName>
</protein>
<proteinExistence type="predicted"/>
<comment type="caution">
    <text evidence="2">The sequence shown here is derived from an EMBL/GenBank/DDBJ whole genome shotgun (WGS) entry which is preliminary data.</text>
</comment>
<dbReference type="InterPro" id="IPR029069">
    <property type="entry name" value="HotDog_dom_sf"/>
</dbReference>
<dbReference type="SUPFAM" id="SSF54637">
    <property type="entry name" value="Thioesterase/thiol ester dehydrase-isomerase"/>
    <property type="match status" value="1"/>
</dbReference>
<name>A0A7W5K1V8_9GAMM</name>
<evidence type="ECO:0000259" key="1">
    <source>
        <dbReference type="Pfam" id="PF09500"/>
    </source>
</evidence>
<accession>A0A7W5K1V8</accession>
<organism evidence="2 3">
    <name type="scientific">Halomonas campaniensis</name>
    <dbReference type="NCBI Taxonomy" id="213554"/>
    <lineage>
        <taxon>Bacteria</taxon>
        <taxon>Pseudomonadati</taxon>
        <taxon>Pseudomonadota</taxon>
        <taxon>Gammaproteobacteria</taxon>
        <taxon>Oceanospirillales</taxon>
        <taxon>Halomonadaceae</taxon>
        <taxon>Halomonas</taxon>
    </lineage>
</organism>